<keyword evidence="1" id="KW-0812">Transmembrane</keyword>
<protein>
    <recommendedName>
        <fullName evidence="2">Co-chaperone DjlA N-terminal domain-containing protein</fullName>
    </recommendedName>
</protein>
<evidence type="ECO:0000313" key="3">
    <source>
        <dbReference type="EMBL" id="RFB05816.1"/>
    </source>
</evidence>
<evidence type="ECO:0000259" key="2">
    <source>
        <dbReference type="Pfam" id="PF05099"/>
    </source>
</evidence>
<proteinExistence type="predicted"/>
<keyword evidence="1" id="KW-1133">Transmembrane helix</keyword>
<dbReference type="EMBL" id="QUQO01000001">
    <property type="protein sequence ID" value="RFB05816.1"/>
    <property type="molecule type" value="Genomic_DNA"/>
</dbReference>
<keyword evidence="1" id="KW-0472">Membrane</keyword>
<reference evidence="3 4" key="1">
    <citation type="submission" date="2018-08" db="EMBL/GenBank/DDBJ databases">
        <title>Parvularcula sp. SM1705, isolated from surface water of the South Sea China.</title>
        <authorList>
            <person name="Sun L."/>
        </authorList>
    </citation>
    <scope>NUCLEOTIDE SEQUENCE [LARGE SCALE GENOMIC DNA]</scope>
    <source>
        <strain evidence="3 4">SM1705</strain>
    </source>
</reference>
<organism evidence="3 4">
    <name type="scientific">Parvularcula marina</name>
    <dbReference type="NCBI Taxonomy" id="2292771"/>
    <lineage>
        <taxon>Bacteria</taxon>
        <taxon>Pseudomonadati</taxon>
        <taxon>Pseudomonadota</taxon>
        <taxon>Alphaproteobacteria</taxon>
        <taxon>Parvularculales</taxon>
        <taxon>Parvularculaceae</taxon>
        <taxon>Parvularcula</taxon>
    </lineage>
</organism>
<feature type="transmembrane region" description="Helical" evidence="1">
    <location>
        <begin position="36"/>
        <end position="52"/>
    </location>
</feature>
<evidence type="ECO:0000256" key="1">
    <source>
        <dbReference type="SAM" id="Phobius"/>
    </source>
</evidence>
<dbReference type="AlphaFoldDB" id="A0A371RK87"/>
<dbReference type="Proteomes" id="UP000264589">
    <property type="component" value="Unassembled WGS sequence"/>
</dbReference>
<sequence length="201" mass="21749">MSITAMPSTGIRASPCCSKRPTGCARKFTAGRSDRVIAFSVLVGLVCILLAVNETRKFRRRQNVRPAAGATGLVEMLTDPKEAAAILLVQVAAYGDGQVTVEQKSRIMGLMSEHFGSDEEEAEGLFSFGRMAVGQIGDVMGSLGRLLRPIREHLTLEEMKGLLGMMSAVAASHERADPDARRLIEETRDALHVDLPVALRD</sequence>
<feature type="domain" description="Co-chaperone DjlA N-terminal" evidence="2">
    <location>
        <begin position="82"/>
        <end position="194"/>
    </location>
</feature>
<keyword evidence="4" id="KW-1185">Reference proteome</keyword>
<comment type="caution">
    <text evidence="3">The sequence shown here is derived from an EMBL/GenBank/DDBJ whole genome shotgun (WGS) entry which is preliminary data.</text>
</comment>
<accession>A0A371RK87</accession>
<name>A0A371RK87_9PROT</name>
<dbReference type="Pfam" id="PF05099">
    <property type="entry name" value="TerB"/>
    <property type="match status" value="1"/>
</dbReference>
<dbReference type="InParanoid" id="A0A371RK87"/>
<gene>
    <name evidence="3" type="ORF">DX908_11380</name>
</gene>
<dbReference type="InterPro" id="IPR029024">
    <property type="entry name" value="TerB-like"/>
</dbReference>
<evidence type="ECO:0000313" key="4">
    <source>
        <dbReference type="Proteomes" id="UP000264589"/>
    </source>
</evidence>
<dbReference type="SUPFAM" id="SSF158682">
    <property type="entry name" value="TerB-like"/>
    <property type="match status" value="1"/>
</dbReference>
<dbReference type="InterPro" id="IPR007791">
    <property type="entry name" value="DjlA_N"/>
</dbReference>